<dbReference type="InParanoid" id="K7KQU6"/>
<dbReference type="PaxDb" id="3847-GLYMA05G30793.1"/>
<dbReference type="Proteomes" id="UP000008827">
    <property type="component" value="Chromosome 5"/>
</dbReference>
<dbReference type="EMBL" id="CM000838">
    <property type="protein sequence ID" value="KRH59259.1"/>
    <property type="molecule type" value="Genomic_DNA"/>
</dbReference>
<evidence type="ECO:0000313" key="4">
    <source>
        <dbReference type="Proteomes" id="UP000008827"/>
    </source>
</evidence>
<organism evidence="2">
    <name type="scientific">Glycine max</name>
    <name type="common">Soybean</name>
    <name type="synonym">Glycine hispida</name>
    <dbReference type="NCBI Taxonomy" id="3847"/>
    <lineage>
        <taxon>Eukaryota</taxon>
        <taxon>Viridiplantae</taxon>
        <taxon>Streptophyta</taxon>
        <taxon>Embryophyta</taxon>
        <taxon>Tracheophyta</taxon>
        <taxon>Spermatophyta</taxon>
        <taxon>Magnoliopsida</taxon>
        <taxon>eudicotyledons</taxon>
        <taxon>Gunneridae</taxon>
        <taxon>Pentapetalae</taxon>
        <taxon>rosids</taxon>
        <taxon>fabids</taxon>
        <taxon>Fabales</taxon>
        <taxon>Fabaceae</taxon>
        <taxon>Papilionoideae</taxon>
        <taxon>50 kb inversion clade</taxon>
        <taxon>NPAAA clade</taxon>
        <taxon>indigoferoid/millettioid clade</taxon>
        <taxon>Phaseoleae</taxon>
        <taxon>Glycine</taxon>
        <taxon>Glycine subgen. Soja</taxon>
    </lineage>
</organism>
<reference evidence="2" key="3">
    <citation type="submission" date="2018-07" db="EMBL/GenBank/DDBJ databases">
        <title>WGS assembly of Glycine max.</title>
        <authorList>
            <person name="Schmutz J."/>
            <person name="Cannon S."/>
            <person name="Schlueter J."/>
            <person name="Ma J."/>
            <person name="Mitros T."/>
            <person name="Nelson W."/>
            <person name="Hyten D."/>
            <person name="Song Q."/>
            <person name="Thelen J."/>
            <person name="Cheng J."/>
            <person name="Xu D."/>
            <person name="Hellsten U."/>
            <person name="May G."/>
            <person name="Yu Y."/>
            <person name="Sakurai T."/>
            <person name="Umezawa T."/>
            <person name="Bhattacharyya M."/>
            <person name="Sandhu D."/>
            <person name="Valliyodan B."/>
            <person name="Lindquist E."/>
            <person name="Peto M."/>
            <person name="Grant D."/>
            <person name="Shu S."/>
            <person name="Goodstein D."/>
            <person name="Barry K."/>
            <person name="Futrell-Griggs M."/>
            <person name="Abernathy B."/>
            <person name="Du J."/>
            <person name="Tian Z."/>
            <person name="Zhu L."/>
            <person name="Gill N."/>
            <person name="Joshi T."/>
            <person name="Libault M."/>
            <person name="Sethuraman A."/>
            <person name="Zhang X."/>
            <person name="Shinozaki K."/>
            <person name="Nguyen H."/>
            <person name="Wing R."/>
            <person name="Cregan P."/>
            <person name="Specht J."/>
            <person name="Grimwood J."/>
            <person name="Rokhsar D."/>
            <person name="Stacey G."/>
            <person name="Shoemaker R."/>
            <person name="Jackson S."/>
        </authorList>
    </citation>
    <scope>NUCLEOTIDE SEQUENCE</scope>
    <source>
        <tissue evidence="2">Callus</tissue>
    </source>
</reference>
<feature type="transmembrane region" description="Helical" evidence="1">
    <location>
        <begin position="25"/>
        <end position="44"/>
    </location>
</feature>
<sequence length="87" mass="9730">MCELTCWLWLTGCFSGCTLLLNPVLGLLSFSVICLGLVVVVPVLDTISSVNRSIGLWYCMEAMYQFQYIGIFLSFSSSLPEPYIFNT</sequence>
<evidence type="ECO:0000256" key="1">
    <source>
        <dbReference type="SAM" id="Phobius"/>
    </source>
</evidence>
<name>K7KQU6_SOYBN</name>
<keyword evidence="4" id="KW-1185">Reference proteome</keyword>
<evidence type="ECO:0000313" key="3">
    <source>
        <dbReference type="EnsemblPlants" id="KRH59259"/>
    </source>
</evidence>
<keyword evidence="1" id="KW-0812">Transmembrane</keyword>
<keyword evidence="1" id="KW-1133">Transmembrane helix</keyword>
<protein>
    <submittedName>
        <fullName evidence="2 3">Uncharacterized protein</fullName>
    </submittedName>
</protein>
<evidence type="ECO:0000313" key="2">
    <source>
        <dbReference type="EMBL" id="KRH59259.1"/>
    </source>
</evidence>
<dbReference type="EnsemblPlants" id="KRH59259">
    <property type="protein sequence ID" value="KRH59259"/>
    <property type="gene ID" value="GLYMA_05G174500"/>
</dbReference>
<gene>
    <name evidence="2" type="ORF">GLYMA_05G174500</name>
</gene>
<dbReference type="Gramene" id="KRH59259">
    <property type="protein sequence ID" value="KRH59259"/>
    <property type="gene ID" value="GLYMA_05G174500"/>
</dbReference>
<reference evidence="2 3" key="1">
    <citation type="journal article" date="2010" name="Nature">
        <title>Genome sequence of the palaeopolyploid soybean.</title>
        <authorList>
            <person name="Schmutz J."/>
            <person name="Cannon S.B."/>
            <person name="Schlueter J."/>
            <person name="Ma J."/>
            <person name="Mitros T."/>
            <person name="Nelson W."/>
            <person name="Hyten D.L."/>
            <person name="Song Q."/>
            <person name="Thelen J.J."/>
            <person name="Cheng J."/>
            <person name="Xu D."/>
            <person name="Hellsten U."/>
            <person name="May G.D."/>
            <person name="Yu Y."/>
            <person name="Sakurai T."/>
            <person name="Umezawa T."/>
            <person name="Bhattacharyya M.K."/>
            <person name="Sandhu D."/>
            <person name="Valliyodan B."/>
            <person name="Lindquist E."/>
            <person name="Peto M."/>
            <person name="Grant D."/>
            <person name="Shu S."/>
            <person name="Goodstein D."/>
            <person name="Barry K."/>
            <person name="Futrell-Griggs M."/>
            <person name="Abernathy B."/>
            <person name="Du J."/>
            <person name="Tian Z."/>
            <person name="Zhu L."/>
            <person name="Gill N."/>
            <person name="Joshi T."/>
            <person name="Libault M."/>
            <person name="Sethuraman A."/>
            <person name="Zhang X.-C."/>
            <person name="Shinozaki K."/>
            <person name="Nguyen H.T."/>
            <person name="Wing R.A."/>
            <person name="Cregan P."/>
            <person name="Specht J."/>
            <person name="Grimwood J."/>
            <person name="Rokhsar D."/>
            <person name="Stacey G."/>
            <person name="Shoemaker R.C."/>
            <person name="Jackson S.A."/>
        </authorList>
    </citation>
    <scope>NUCLEOTIDE SEQUENCE [LARGE SCALE GENOMIC DNA]</scope>
    <source>
        <strain evidence="3">cv. Williams 82</strain>
        <tissue evidence="2">Callus</tissue>
    </source>
</reference>
<accession>K7KQU6</accession>
<proteinExistence type="predicted"/>
<reference evidence="3" key="2">
    <citation type="submission" date="2018-02" db="UniProtKB">
        <authorList>
            <consortium name="EnsemblPlants"/>
        </authorList>
    </citation>
    <scope>IDENTIFICATION</scope>
    <source>
        <strain evidence="3">Williams 82</strain>
    </source>
</reference>
<feature type="transmembrane region" description="Helical" evidence="1">
    <location>
        <begin position="56"/>
        <end position="75"/>
    </location>
</feature>
<keyword evidence="1" id="KW-0472">Membrane</keyword>
<dbReference type="AlphaFoldDB" id="K7KQU6"/>
<dbReference type="HOGENOM" id="CLU_2487878_0_0_1"/>